<feature type="signal peptide" evidence="1">
    <location>
        <begin position="1"/>
        <end position="19"/>
    </location>
</feature>
<evidence type="ECO:0000313" key="3">
    <source>
        <dbReference type="Proteomes" id="UP000199626"/>
    </source>
</evidence>
<evidence type="ECO:0000256" key="1">
    <source>
        <dbReference type="SAM" id="SignalP"/>
    </source>
</evidence>
<dbReference type="EMBL" id="FMXN01000016">
    <property type="protein sequence ID" value="SDB52142.1"/>
    <property type="molecule type" value="Genomic_DNA"/>
</dbReference>
<keyword evidence="1" id="KW-0732">Signal</keyword>
<dbReference type="AlphaFoldDB" id="A0A1G6E451"/>
<sequence length="192" mass="21066">MRLPIALSLVMLLSGCAFSVYDVNVDYKYDNPIETDLSSIALDVGEFKDSRNVDNPRMIMNQKNGYGQTTTGGWQAEKPLIDIVKDAVIDGLKKSGVTLNENSQDMVLSAELLEFDGDIKMGAWVGSYVGKMSVKMQLVDKQSGEIIWRDTFVGSGEAKGNEGVASVLKISLDNLVDNLLNDKYFIQKVSGK</sequence>
<evidence type="ECO:0000313" key="2">
    <source>
        <dbReference type="EMBL" id="SDB52142.1"/>
    </source>
</evidence>
<proteinExistence type="predicted"/>
<evidence type="ECO:0008006" key="4">
    <source>
        <dbReference type="Google" id="ProtNLM"/>
    </source>
</evidence>
<accession>A0A1G6E451</accession>
<organism evidence="2 3">
    <name type="scientific">Pseudidiomarina indica</name>
    <dbReference type="NCBI Taxonomy" id="1159017"/>
    <lineage>
        <taxon>Bacteria</taxon>
        <taxon>Pseudomonadati</taxon>
        <taxon>Pseudomonadota</taxon>
        <taxon>Gammaproteobacteria</taxon>
        <taxon>Alteromonadales</taxon>
        <taxon>Idiomarinaceae</taxon>
        <taxon>Pseudidiomarina</taxon>
    </lineage>
</organism>
<name>A0A1G6E451_9GAMM</name>
<gene>
    <name evidence="2" type="ORF">SAMN02927930_02055</name>
</gene>
<dbReference type="Proteomes" id="UP000199626">
    <property type="component" value="Unassembled WGS sequence"/>
</dbReference>
<dbReference type="PROSITE" id="PS51257">
    <property type="entry name" value="PROKAR_LIPOPROTEIN"/>
    <property type="match status" value="1"/>
</dbReference>
<dbReference type="RefSeq" id="WP_092593957.1">
    <property type="nucleotide sequence ID" value="NZ_FMXN01000016.1"/>
</dbReference>
<keyword evidence="3" id="KW-1185">Reference proteome</keyword>
<reference evidence="3" key="1">
    <citation type="submission" date="2016-10" db="EMBL/GenBank/DDBJ databases">
        <authorList>
            <person name="Varghese N."/>
            <person name="Submissions S."/>
        </authorList>
    </citation>
    <scope>NUCLEOTIDE SEQUENCE [LARGE SCALE GENOMIC DNA]</scope>
    <source>
        <strain evidence="3">CGMCC 1.10824</strain>
    </source>
</reference>
<feature type="chain" id="PRO_5011780798" description="Lipoprotein" evidence="1">
    <location>
        <begin position="20"/>
        <end position="192"/>
    </location>
</feature>
<protein>
    <recommendedName>
        <fullName evidence="4">Lipoprotein</fullName>
    </recommendedName>
</protein>
<dbReference type="OrthoDB" id="6183022at2"/>